<evidence type="ECO:0000256" key="1">
    <source>
        <dbReference type="SAM" id="MobiDB-lite"/>
    </source>
</evidence>
<evidence type="ECO:0000313" key="2">
    <source>
        <dbReference type="EMBL" id="EKD01223.1"/>
    </source>
</evidence>
<sequence>MWYTCTFPQNDTLNNACCPAGNVTDALQQGTSACSLGFGNATQFNECLLDTNVTHVRCYLQDWSNKPSNSATIRATSKPLGWATVTCIWLLFLNGVSGQVQPAKDPVCTKFIPDGQSSWNLTAETQHVITSIAIGCSAGPKGCMLSMDGKNLYFESVWSADGPEGPVPVTGDFDDLSLPTDRAFADKVYIPYMPDKLPVAAGHYGLTAAKTNAAIIPGVFRDCKNGTSEVRGNVTVPEARGLYYFTTWEKAAPPTGPDPQQNETMPLWQYQDGGSK</sequence>
<reference evidence="2 3" key="1">
    <citation type="journal article" date="2012" name="Eukaryot. Cell">
        <title>Genome sequence of the Trichosporon asahii environmental strain CBS 8904.</title>
        <authorList>
            <person name="Yang R.Y."/>
            <person name="Li H.T."/>
            <person name="Zhu H."/>
            <person name="Zhou G.P."/>
            <person name="Wang M."/>
            <person name="Wang L."/>
        </authorList>
    </citation>
    <scope>NUCLEOTIDE SEQUENCE [LARGE SCALE GENOMIC DNA]</scope>
    <source>
        <strain evidence="2 3">CBS 8904</strain>
    </source>
</reference>
<accession>K1VWP6</accession>
<gene>
    <name evidence="2" type="ORF">A1Q2_04546</name>
</gene>
<comment type="caution">
    <text evidence="2">The sequence shown here is derived from an EMBL/GenBank/DDBJ whole genome shotgun (WGS) entry which is preliminary data.</text>
</comment>
<evidence type="ECO:0000313" key="3">
    <source>
        <dbReference type="Proteomes" id="UP000006757"/>
    </source>
</evidence>
<name>K1VWP6_TRIAC</name>
<keyword evidence="3" id="KW-1185">Reference proteome</keyword>
<dbReference type="AlphaFoldDB" id="K1VWP6"/>
<dbReference type="InParanoid" id="K1VWP6"/>
<dbReference type="EMBL" id="AMBO01000324">
    <property type="protein sequence ID" value="EKD01223.1"/>
    <property type="molecule type" value="Genomic_DNA"/>
</dbReference>
<protein>
    <submittedName>
        <fullName evidence="2">Uncharacterized protein</fullName>
    </submittedName>
</protein>
<dbReference type="Proteomes" id="UP000006757">
    <property type="component" value="Unassembled WGS sequence"/>
</dbReference>
<proteinExistence type="predicted"/>
<dbReference type="HOGENOM" id="CLU_1027399_0_0_1"/>
<feature type="region of interest" description="Disordered" evidence="1">
    <location>
        <begin position="250"/>
        <end position="276"/>
    </location>
</feature>
<organism evidence="2 3">
    <name type="scientific">Trichosporon asahii var. asahii (strain CBS 8904)</name>
    <name type="common">Yeast</name>
    <dbReference type="NCBI Taxonomy" id="1220162"/>
    <lineage>
        <taxon>Eukaryota</taxon>
        <taxon>Fungi</taxon>
        <taxon>Dikarya</taxon>
        <taxon>Basidiomycota</taxon>
        <taxon>Agaricomycotina</taxon>
        <taxon>Tremellomycetes</taxon>
        <taxon>Trichosporonales</taxon>
        <taxon>Trichosporonaceae</taxon>
        <taxon>Trichosporon</taxon>
    </lineage>
</organism>